<comment type="similarity">
    <text evidence="1 4 5">Belongs to the bacterial ribosomal protein bL21 family.</text>
</comment>
<dbReference type="InterPro" id="IPR028909">
    <property type="entry name" value="bL21-like"/>
</dbReference>
<dbReference type="InterPro" id="IPR036164">
    <property type="entry name" value="bL21-like_sf"/>
</dbReference>
<dbReference type="SUPFAM" id="SSF141091">
    <property type="entry name" value="L21p-like"/>
    <property type="match status" value="1"/>
</dbReference>
<dbReference type="GO" id="GO:0005737">
    <property type="term" value="C:cytoplasm"/>
    <property type="evidence" value="ECO:0007669"/>
    <property type="project" value="UniProtKB-ARBA"/>
</dbReference>
<evidence type="ECO:0000256" key="1">
    <source>
        <dbReference type="ARBA" id="ARBA00008563"/>
    </source>
</evidence>
<dbReference type="GO" id="GO:0005840">
    <property type="term" value="C:ribosome"/>
    <property type="evidence" value="ECO:0007669"/>
    <property type="project" value="UniProtKB-KW"/>
</dbReference>
<dbReference type="GO" id="GO:0003735">
    <property type="term" value="F:structural constituent of ribosome"/>
    <property type="evidence" value="ECO:0007669"/>
    <property type="project" value="InterPro"/>
</dbReference>
<evidence type="ECO:0000256" key="5">
    <source>
        <dbReference type="RuleBase" id="RU000562"/>
    </source>
</evidence>
<keyword evidence="7" id="KW-1185">Reference proteome</keyword>
<proteinExistence type="inferred from homology"/>
<dbReference type="GO" id="GO:1990904">
    <property type="term" value="C:ribonucleoprotein complex"/>
    <property type="evidence" value="ECO:0007669"/>
    <property type="project" value="UniProtKB-KW"/>
</dbReference>
<dbReference type="Proteomes" id="UP000605148">
    <property type="component" value="Unassembled WGS sequence"/>
</dbReference>
<dbReference type="PANTHER" id="PTHR21349:SF0">
    <property type="entry name" value="LARGE RIBOSOMAL SUBUNIT PROTEIN BL21M"/>
    <property type="match status" value="1"/>
</dbReference>
<dbReference type="HAMAP" id="MF_01363">
    <property type="entry name" value="Ribosomal_bL21"/>
    <property type="match status" value="1"/>
</dbReference>
<comment type="function">
    <text evidence="4 5">This protein binds to 23S rRNA in the presence of protein L20.</text>
</comment>
<dbReference type="EMBL" id="BMFA01000005">
    <property type="protein sequence ID" value="GGB46555.1"/>
    <property type="molecule type" value="Genomic_DNA"/>
</dbReference>
<keyword evidence="4 5" id="KW-0694">RNA-binding</keyword>
<name>A0A916X1C0_9HYPH</name>
<dbReference type="NCBIfam" id="TIGR00061">
    <property type="entry name" value="L21"/>
    <property type="match status" value="1"/>
</dbReference>
<evidence type="ECO:0000256" key="3">
    <source>
        <dbReference type="ARBA" id="ARBA00023274"/>
    </source>
</evidence>
<accession>A0A916X1C0</accession>
<sequence length="322" mass="35807">MFDAVGQNFFLRCHTVLPARFQGPRARKRRAGSPETLTSWPEIKYGAVVIRSALRGSGDCRWAKPAGWVSYYPDNLLFNYRHRNRVSMWRARFRAHFFRPLAGGMRTKNEKKDVQDMFAVIKTGGKQYKVAENDILKVEKLDAEAGSTVTFDEVLMVGTGADTAIGAPTVEGASVVAEVVDQGRNRKIIVFKKRRRQNSRRRNGHRQAYTMVKVTDILTGGAKPAKKAAPKTAAPEAEQVDDAAAADIEPLFTAPEGKDDLKKISGVGPVLEKKLNALGITTYEQIVNFTADDIARVDEVLNFKGRIERDNWVDQAKELAGN</sequence>
<reference evidence="6" key="1">
    <citation type="journal article" date="2014" name="Int. J. Syst. Evol. Microbiol.">
        <title>Complete genome sequence of Corynebacterium casei LMG S-19264T (=DSM 44701T), isolated from a smear-ripened cheese.</title>
        <authorList>
            <consortium name="US DOE Joint Genome Institute (JGI-PGF)"/>
            <person name="Walter F."/>
            <person name="Albersmeier A."/>
            <person name="Kalinowski J."/>
            <person name="Ruckert C."/>
        </authorList>
    </citation>
    <scope>NUCLEOTIDE SEQUENCE</scope>
    <source>
        <strain evidence="6">CGMCC 1.12426</strain>
    </source>
</reference>
<dbReference type="InterPro" id="IPR001787">
    <property type="entry name" value="Ribosomal_bL21"/>
</dbReference>
<dbReference type="AlphaFoldDB" id="A0A916X1C0"/>
<reference evidence="6" key="2">
    <citation type="submission" date="2020-09" db="EMBL/GenBank/DDBJ databases">
        <authorList>
            <person name="Sun Q."/>
            <person name="Zhou Y."/>
        </authorList>
    </citation>
    <scope>NUCLEOTIDE SEQUENCE</scope>
    <source>
        <strain evidence="6">CGMCC 1.12426</strain>
    </source>
</reference>
<dbReference type="Pfam" id="PF00829">
    <property type="entry name" value="Ribosomal_L21p"/>
    <property type="match status" value="1"/>
</dbReference>
<dbReference type="PANTHER" id="PTHR21349">
    <property type="entry name" value="50S RIBOSOMAL PROTEIN L21"/>
    <property type="match status" value="1"/>
</dbReference>
<dbReference type="GO" id="GO:0019843">
    <property type="term" value="F:rRNA binding"/>
    <property type="evidence" value="ECO:0007669"/>
    <property type="project" value="UniProtKB-UniRule"/>
</dbReference>
<dbReference type="GO" id="GO:0006412">
    <property type="term" value="P:translation"/>
    <property type="evidence" value="ECO:0007669"/>
    <property type="project" value="UniProtKB-UniRule"/>
</dbReference>
<gene>
    <name evidence="4" type="primary">rplU</name>
    <name evidence="6" type="ORF">GCM10011316_18380</name>
</gene>
<comment type="subunit">
    <text evidence="4">Part of the 50S ribosomal subunit. Contacts protein L20.</text>
</comment>
<keyword evidence="3 4" id="KW-0687">Ribonucleoprotein</keyword>
<protein>
    <recommendedName>
        <fullName evidence="4">Large ribosomal subunit protein bL21</fullName>
    </recommendedName>
</protein>
<comment type="caution">
    <text evidence="6">The sequence shown here is derived from an EMBL/GenBank/DDBJ whole genome shotgun (WGS) entry which is preliminary data.</text>
</comment>
<keyword evidence="4 5" id="KW-0699">rRNA-binding</keyword>
<dbReference type="NCBIfam" id="NF008916">
    <property type="entry name" value="PRK12278.1-4"/>
    <property type="match status" value="1"/>
</dbReference>
<dbReference type="Gene3D" id="1.10.150.20">
    <property type="entry name" value="5' to 3' exonuclease, C-terminal subdomain"/>
    <property type="match status" value="1"/>
</dbReference>
<evidence type="ECO:0000313" key="7">
    <source>
        <dbReference type="Proteomes" id="UP000605148"/>
    </source>
</evidence>
<evidence type="ECO:0000313" key="6">
    <source>
        <dbReference type="EMBL" id="GGB46555.1"/>
    </source>
</evidence>
<evidence type="ECO:0000256" key="2">
    <source>
        <dbReference type="ARBA" id="ARBA00022980"/>
    </source>
</evidence>
<keyword evidence="2 4" id="KW-0689">Ribosomal protein</keyword>
<organism evidence="6 7">
    <name type="scientific">Roseibium aquae</name>
    <dbReference type="NCBI Taxonomy" id="1323746"/>
    <lineage>
        <taxon>Bacteria</taxon>
        <taxon>Pseudomonadati</taxon>
        <taxon>Pseudomonadota</taxon>
        <taxon>Alphaproteobacteria</taxon>
        <taxon>Hyphomicrobiales</taxon>
        <taxon>Stappiaceae</taxon>
        <taxon>Roseibium</taxon>
    </lineage>
</organism>
<evidence type="ECO:0000256" key="4">
    <source>
        <dbReference type="HAMAP-Rule" id="MF_01363"/>
    </source>
</evidence>